<dbReference type="InterPro" id="IPR050627">
    <property type="entry name" value="Nitroreductase/BluB"/>
</dbReference>
<evidence type="ECO:0000259" key="1">
    <source>
        <dbReference type="Pfam" id="PF00881"/>
    </source>
</evidence>
<protein>
    <submittedName>
        <fullName evidence="2">5,6-dimethylbenzimidazole synthase</fullName>
        <ecNumber evidence="2">1.13.11.79</ecNumber>
    </submittedName>
</protein>
<dbReference type="EMBL" id="VZPE01000002">
    <property type="protein sequence ID" value="KAB0572611.1"/>
    <property type="molecule type" value="Genomic_DNA"/>
</dbReference>
<dbReference type="NCBIfam" id="TIGR02476">
    <property type="entry name" value="BluB"/>
    <property type="match status" value="1"/>
</dbReference>
<evidence type="ECO:0000313" key="2">
    <source>
        <dbReference type="EMBL" id="KAB0572611.1"/>
    </source>
</evidence>
<accession>A0A643F365</accession>
<keyword evidence="2" id="KW-0560">Oxidoreductase</keyword>
<dbReference type="PANTHER" id="PTHR23026">
    <property type="entry name" value="NADPH NITROREDUCTASE"/>
    <property type="match status" value="1"/>
</dbReference>
<name>A0A643F365_9HYPH</name>
<dbReference type="AlphaFoldDB" id="A0A643F365"/>
<dbReference type="EC" id="1.13.11.79" evidence="2"/>
<proteinExistence type="predicted"/>
<dbReference type="RefSeq" id="WP_024898087.1">
    <property type="nucleotide sequence ID" value="NZ_JBHEEN010000031.1"/>
</dbReference>
<gene>
    <name evidence="2" type="primary">bluB</name>
    <name evidence="2" type="ORF">F7Q93_07265</name>
</gene>
<feature type="domain" description="Nitroreductase" evidence="1">
    <location>
        <begin position="15"/>
        <end position="181"/>
    </location>
</feature>
<dbReference type="Pfam" id="PF00881">
    <property type="entry name" value="Nitroreductase"/>
    <property type="match status" value="1"/>
</dbReference>
<organism evidence="2">
    <name type="scientific">Brucella pituitosa</name>
    <dbReference type="NCBI Taxonomy" id="571256"/>
    <lineage>
        <taxon>Bacteria</taxon>
        <taxon>Pseudomonadati</taxon>
        <taxon>Pseudomonadota</taxon>
        <taxon>Alphaproteobacteria</taxon>
        <taxon>Hyphomicrobiales</taxon>
        <taxon>Brucellaceae</taxon>
        <taxon>Brucella/Ochrobactrum group</taxon>
        <taxon>Brucella</taxon>
    </lineage>
</organism>
<dbReference type="InterPro" id="IPR000415">
    <property type="entry name" value="Nitroreductase-like"/>
</dbReference>
<dbReference type="InterPro" id="IPR029479">
    <property type="entry name" value="Nitroreductase"/>
</dbReference>
<dbReference type="CDD" id="cd02145">
    <property type="entry name" value="BluB"/>
    <property type="match status" value="1"/>
</dbReference>
<sequence length="207" mass="23599">MKFSPADQDVLFRILRWRRDVRHFLSDPVSDEILEMLQQAMAYAPSVGNSRPWRIFAVQSIKMREAVYDVFEKSNCDAANIYDPARARKYEKLKLEAIRTAPVQLAIFTETDPVEGHGLGRQTMATTLEQSTAMAVQNLNLVARSLGLGVGMVSILDPHAMKHLFSTPEHWNFSFYLCIGWPCFASDTPLLHENGWQENTTLHWSTL</sequence>
<dbReference type="PANTHER" id="PTHR23026:SF123">
    <property type="entry name" value="NAD(P)H NITROREDUCTASE RV3131-RELATED"/>
    <property type="match status" value="1"/>
</dbReference>
<dbReference type="GO" id="GO:0102919">
    <property type="term" value="F:5,6-dimethylbenzimidazole synthase activity"/>
    <property type="evidence" value="ECO:0007669"/>
    <property type="project" value="UniProtKB-EC"/>
</dbReference>
<dbReference type="SUPFAM" id="SSF55469">
    <property type="entry name" value="FMN-dependent nitroreductase-like"/>
    <property type="match status" value="1"/>
</dbReference>
<comment type="caution">
    <text evidence="2">The sequence shown here is derived from an EMBL/GenBank/DDBJ whole genome shotgun (WGS) entry which is preliminary data.</text>
</comment>
<dbReference type="Gene3D" id="3.40.109.10">
    <property type="entry name" value="NADH Oxidase"/>
    <property type="match status" value="1"/>
</dbReference>
<reference evidence="2" key="1">
    <citation type="submission" date="2019-09" db="EMBL/GenBank/DDBJ databases">
        <title>Draft genome sequences of 48 bacterial type strains from the CCUG.</title>
        <authorList>
            <person name="Tunovic T."/>
            <person name="Pineiro-Iglesias B."/>
            <person name="Unosson C."/>
            <person name="Inganas E."/>
            <person name="Ohlen M."/>
            <person name="Cardew S."/>
            <person name="Jensie-Markopoulos S."/>
            <person name="Salva-Serra F."/>
            <person name="Jaen-Luchoro D."/>
            <person name="Karlsson R."/>
            <person name="Svensson-Stadler L."/>
            <person name="Chun J."/>
            <person name="Moore E."/>
        </authorList>
    </citation>
    <scope>NUCLEOTIDE SEQUENCE</scope>
    <source>
        <strain evidence="2">CCUG 50899</strain>
    </source>
</reference>
<dbReference type="InterPro" id="IPR012825">
    <property type="entry name" value="BluB"/>
</dbReference>